<evidence type="ECO:0000313" key="2">
    <source>
        <dbReference type="Proteomes" id="UP000023152"/>
    </source>
</evidence>
<gene>
    <name evidence="1" type="ORF">RFI_33110</name>
</gene>
<sequence>MNRTFEYLWERHVFEGVFVIDVYKTLREKPMMSVAEIICDHLRGGGANIKGCRNTSDFVYELRNRKYLIGIENIDSFSLNDLPRGQRVDECILQIHQETKVHLVATMGSTIRNEHMPSLQKIPRNTMKLKQMTNTEIMKIFVSHIKN</sequence>
<proteinExistence type="predicted"/>
<reference evidence="1 2" key="1">
    <citation type="journal article" date="2013" name="Curr. Biol.">
        <title>The Genome of the Foraminiferan Reticulomyxa filosa.</title>
        <authorList>
            <person name="Glockner G."/>
            <person name="Hulsmann N."/>
            <person name="Schleicher M."/>
            <person name="Noegel A.A."/>
            <person name="Eichinger L."/>
            <person name="Gallinger C."/>
            <person name="Pawlowski J."/>
            <person name="Sierra R."/>
            <person name="Euteneuer U."/>
            <person name="Pillet L."/>
            <person name="Moustafa A."/>
            <person name="Platzer M."/>
            <person name="Groth M."/>
            <person name="Szafranski K."/>
            <person name="Schliwa M."/>
        </authorList>
    </citation>
    <scope>NUCLEOTIDE SEQUENCE [LARGE SCALE GENOMIC DNA]</scope>
</reference>
<dbReference type="Proteomes" id="UP000023152">
    <property type="component" value="Unassembled WGS sequence"/>
</dbReference>
<comment type="caution">
    <text evidence="1">The sequence shown here is derived from an EMBL/GenBank/DDBJ whole genome shotgun (WGS) entry which is preliminary data.</text>
</comment>
<organism evidence="1 2">
    <name type="scientific">Reticulomyxa filosa</name>
    <dbReference type="NCBI Taxonomy" id="46433"/>
    <lineage>
        <taxon>Eukaryota</taxon>
        <taxon>Sar</taxon>
        <taxon>Rhizaria</taxon>
        <taxon>Retaria</taxon>
        <taxon>Foraminifera</taxon>
        <taxon>Monothalamids</taxon>
        <taxon>Reticulomyxidae</taxon>
        <taxon>Reticulomyxa</taxon>
    </lineage>
</organism>
<name>X6LSC6_RETFI</name>
<feature type="non-terminal residue" evidence="1">
    <location>
        <position position="147"/>
    </location>
</feature>
<protein>
    <submittedName>
        <fullName evidence="1">Uncharacterized protein</fullName>
    </submittedName>
</protein>
<evidence type="ECO:0000313" key="1">
    <source>
        <dbReference type="EMBL" id="ETO04286.1"/>
    </source>
</evidence>
<dbReference type="AlphaFoldDB" id="X6LSC6"/>
<accession>X6LSC6</accession>
<keyword evidence="2" id="KW-1185">Reference proteome</keyword>
<dbReference type="EMBL" id="ASPP01029566">
    <property type="protein sequence ID" value="ETO04286.1"/>
    <property type="molecule type" value="Genomic_DNA"/>
</dbReference>